<evidence type="ECO:0000256" key="3">
    <source>
        <dbReference type="ARBA" id="ARBA00009731"/>
    </source>
</evidence>
<evidence type="ECO:0000313" key="14">
    <source>
        <dbReference type="Proteomes" id="UP000078561"/>
    </source>
</evidence>
<evidence type="ECO:0000256" key="5">
    <source>
        <dbReference type="ARBA" id="ARBA00017467"/>
    </source>
</evidence>
<dbReference type="Proteomes" id="UP000078561">
    <property type="component" value="Unassembled WGS sequence"/>
</dbReference>
<dbReference type="EMBL" id="LT553855">
    <property type="protein sequence ID" value="SAM02506.1"/>
    <property type="molecule type" value="Genomic_DNA"/>
</dbReference>
<dbReference type="AlphaFoldDB" id="A0A168PJH6"/>
<dbReference type="GO" id="GO:0006488">
    <property type="term" value="P:dolichol-linked oligosaccharide biosynthetic process"/>
    <property type="evidence" value="ECO:0007669"/>
    <property type="project" value="InterPro"/>
</dbReference>
<keyword evidence="8" id="KW-1133">Transmembrane helix</keyword>
<dbReference type="Gene3D" id="3.40.50.2000">
    <property type="entry name" value="Glycogen Phosphorylase B"/>
    <property type="match status" value="1"/>
</dbReference>
<evidence type="ECO:0000256" key="11">
    <source>
        <dbReference type="RuleBase" id="RU362127"/>
    </source>
</evidence>
<dbReference type="GO" id="GO:0004577">
    <property type="term" value="F:N-acetylglucosaminyldiphosphodolichol N-acetylglucosaminyltransferase activity"/>
    <property type="evidence" value="ECO:0007669"/>
    <property type="project" value="TreeGrafter"/>
</dbReference>
<evidence type="ECO:0000256" key="10">
    <source>
        <dbReference type="ARBA" id="ARBA00032062"/>
    </source>
</evidence>
<evidence type="ECO:0000256" key="4">
    <source>
        <dbReference type="ARBA" id="ARBA00011335"/>
    </source>
</evidence>
<proteinExistence type="inferred from homology"/>
<feature type="chain" id="PRO_5007899696" description="UDP-N-acetylglucosamine transferase subunit ALG14" evidence="12">
    <location>
        <begin position="21"/>
        <end position="209"/>
    </location>
</feature>
<feature type="signal peptide" evidence="12">
    <location>
        <begin position="1"/>
        <end position="20"/>
    </location>
</feature>
<evidence type="ECO:0000256" key="2">
    <source>
        <dbReference type="ARBA" id="ARBA00004590"/>
    </source>
</evidence>
<gene>
    <name evidence="13" type="primary">ABSGL_08299.1 scaffold 9741</name>
    <name evidence="11" type="synonym">ALG14</name>
</gene>
<comment type="subcellular location">
    <subcellularLocation>
        <location evidence="1 11">Endoplasmic reticulum membrane</location>
        <topology evidence="1 11">Single-pass membrane protein</topology>
    </subcellularLocation>
    <subcellularLocation>
        <location evidence="2">Nucleus membrane</location>
        <topology evidence="2">Single-pass membrane protein</topology>
    </subcellularLocation>
</comment>
<dbReference type="FunCoup" id="A0A168PJH6">
    <property type="interactions" value="176"/>
</dbReference>
<dbReference type="STRING" id="4829.A0A168PJH6"/>
<protein>
    <recommendedName>
        <fullName evidence="5 11">UDP-N-acetylglucosamine transferase subunit ALG14</fullName>
    </recommendedName>
    <alternativeName>
        <fullName evidence="10 11">Asparagine-linked glycosylation protein 14</fullName>
    </alternativeName>
</protein>
<dbReference type="InterPro" id="IPR013969">
    <property type="entry name" value="Oligosacch_biosynth_Alg14"/>
</dbReference>
<comment type="function">
    <text evidence="11">Involved in protein N-glycosylation. Essential for the second step of the dolichol-linked oligosaccharide pathway. Anchors the catalytic subunit ALG13 to the ER.</text>
</comment>
<dbReference type="GO" id="GO:0031965">
    <property type="term" value="C:nuclear membrane"/>
    <property type="evidence" value="ECO:0007669"/>
    <property type="project" value="UniProtKB-SubCell"/>
</dbReference>
<dbReference type="InParanoid" id="A0A168PJH6"/>
<keyword evidence="6" id="KW-0812">Transmembrane</keyword>
<dbReference type="PANTHER" id="PTHR12154">
    <property type="entry name" value="GLYCOSYL TRANSFERASE-RELATED"/>
    <property type="match status" value="1"/>
</dbReference>
<keyword evidence="7 11" id="KW-0256">Endoplasmic reticulum</keyword>
<dbReference type="OMA" id="CRIVFIE"/>
<dbReference type="OrthoDB" id="17098at2759"/>
<dbReference type="SUPFAM" id="SSF53756">
    <property type="entry name" value="UDP-Glycosyltransferase/glycogen phosphorylase"/>
    <property type="match status" value="1"/>
</dbReference>
<evidence type="ECO:0000256" key="1">
    <source>
        <dbReference type="ARBA" id="ARBA00004389"/>
    </source>
</evidence>
<evidence type="ECO:0000313" key="13">
    <source>
        <dbReference type="EMBL" id="SAM02506.1"/>
    </source>
</evidence>
<evidence type="ECO:0000256" key="9">
    <source>
        <dbReference type="ARBA" id="ARBA00023136"/>
    </source>
</evidence>
<sequence length="209" mass="23941">MIWLHVVFILSALRLWMIRPDHQPTKKKRSTPCSTCIILGSGGHTAEMEQLIQSLEEEKYQPRTYVYAATDQLSKGRIQQLEQRCFPQSMAKTTYYDIPRVREVGQSLQSVPRTFLLALVACFKVLLKCMPDTIICNGPGSCIPLCMLSYIPRFLGIKHITLVYVESCARVHSLSLTGRLLYGWVDLFFVQWPDLTKKYPKAQYHGILA</sequence>
<evidence type="ECO:0000256" key="6">
    <source>
        <dbReference type="ARBA" id="ARBA00022692"/>
    </source>
</evidence>
<name>A0A168PJH6_ABSGL</name>
<keyword evidence="12" id="KW-0732">Signal</keyword>
<evidence type="ECO:0000256" key="12">
    <source>
        <dbReference type="SAM" id="SignalP"/>
    </source>
</evidence>
<keyword evidence="9" id="KW-0472">Membrane</keyword>
<reference evidence="13" key="1">
    <citation type="submission" date="2016-04" db="EMBL/GenBank/DDBJ databases">
        <authorList>
            <person name="Evans L.H."/>
            <person name="Alamgir A."/>
            <person name="Owens N."/>
            <person name="Weber N.D."/>
            <person name="Virtaneva K."/>
            <person name="Barbian K."/>
            <person name="Babar A."/>
            <person name="Rosenke K."/>
        </authorList>
    </citation>
    <scope>NUCLEOTIDE SEQUENCE [LARGE SCALE GENOMIC DNA]</scope>
    <source>
        <strain evidence="13">CBS 101.48</strain>
    </source>
</reference>
<organism evidence="13">
    <name type="scientific">Absidia glauca</name>
    <name type="common">Pin mould</name>
    <dbReference type="NCBI Taxonomy" id="4829"/>
    <lineage>
        <taxon>Eukaryota</taxon>
        <taxon>Fungi</taxon>
        <taxon>Fungi incertae sedis</taxon>
        <taxon>Mucoromycota</taxon>
        <taxon>Mucoromycotina</taxon>
        <taxon>Mucoromycetes</taxon>
        <taxon>Mucorales</taxon>
        <taxon>Cunninghamellaceae</taxon>
        <taxon>Absidia</taxon>
    </lineage>
</organism>
<dbReference type="GO" id="GO:0043541">
    <property type="term" value="C:UDP-N-acetylglucosamine transferase complex"/>
    <property type="evidence" value="ECO:0007669"/>
    <property type="project" value="TreeGrafter"/>
</dbReference>
<comment type="similarity">
    <text evidence="3 11">Belongs to the ALG14 family.</text>
</comment>
<dbReference type="PANTHER" id="PTHR12154:SF4">
    <property type="entry name" value="UDP-N-ACETYLGLUCOSAMINE TRANSFERASE SUBUNIT ALG14 HOMOLOG"/>
    <property type="match status" value="1"/>
</dbReference>
<evidence type="ECO:0000256" key="7">
    <source>
        <dbReference type="ARBA" id="ARBA00022824"/>
    </source>
</evidence>
<comment type="subunit">
    <text evidence="4 11">Heterodimer with ALG13 to form a functional enzyme.</text>
</comment>
<evidence type="ECO:0000256" key="8">
    <source>
        <dbReference type="ARBA" id="ARBA00022989"/>
    </source>
</evidence>
<dbReference type="Pfam" id="PF08660">
    <property type="entry name" value="Alg14"/>
    <property type="match status" value="1"/>
</dbReference>
<accession>A0A168PJH6</accession>
<keyword evidence="14" id="KW-1185">Reference proteome</keyword>